<keyword evidence="1 5" id="KW-0489">Methyltransferase</keyword>
<dbReference type="GO" id="GO:0008170">
    <property type="term" value="F:N-methyltransferase activity"/>
    <property type="evidence" value="ECO:0007669"/>
    <property type="project" value="InterPro"/>
</dbReference>
<dbReference type="GO" id="GO:0003677">
    <property type="term" value="F:DNA binding"/>
    <property type="evidence" value="ECO:0007669"/>
    <property type="project" value="InterPro"/>
</dbReference>
<accession>V6MD56</accession>
<keyword evidence="3" id="KW-0680">Restriction system</keyword>
<evidence type="ECO:0000313" key="6">
    <source>
        <dbReference type="Proteomes" id="UP000017973"/>
    </source>
</evidence>
<name>V6MD56_9BACL</name>
<dbReference type="InterPro" id="IPR002941">
    <property type="entry name" value="DNA_methylase_N4/N6"/>
</dbReference>
<evidence type="ECO:0000313" key="5">
    <source>
        <dbReference type="EMBL" id="EST56476.1"/>
    </source>
</evidence>
<dbReference type="RefSeq" id="WP_023554876.1">
    <property type="nucleotide sequence ID" value="NZ_KI629782.1"/>
</dbReference>
<dbReference type="InterPro" id="IPR029063">
    <property type="entry name" value="SAM-dependent_MTases_sf"/>
</dbReference>
<dbReference type="AlphaFoldDB" id="V6MD56"/>
<evidence type="ECO:0000259" key="4">
    <source>
        <dbReference type="Pfam" id="PF01555"/>
    </source>
</evidence>
<proteinExistence type="predicted"/>
<sequence>MADKVEQLEFPDENQTAQTGPVTCLGMTFENDEARRAYFTEELRKKLPELRKIEGFPIGEDEDILALSDPPYYTACPNPWIKDFVKEWESSKPEKLDEQHYRREPFTADVSEGKNDPIYNAHSYHTKVPHKAIMRYILHYTEPGDIVFDGFCGTGMTGVAAQMCGHRSEIMSLGYSINSSGEVMDSSGNLISKIGERNVILNDLSPAATFLSYNYNSRVDLNKFDKNVKKIINEVKKEWNWLLETDHLLPDGNSAKGEINYIVWSDVFICPSCLEEVIYWDVAMQKDTGKVLDEFYCNHCKALLNKKSVERSWISFFDDCLQMTVKQPKQVPVLINYSYGNRRFFKAPDVSDLSLIDKINDTPIPYWYPVTKMPEGDESSRNDKIGITHIHHYFTKRNLLLISALLHKASRLEPRDRKAFLGILTGILQISSKQSSFRFDSRNPENTAGGILKGTWYIPSIIREGSVFQNFERRYASFQKLYQTNHDFQSDFSVITTSTASDILINDNSIDYIFVDPPFGANIMYSELNILWESWLGIKTNVTDEAIINNSQRKKLNEYKNIMLKCFREFYRILKPNHWMTIEFSNSKASVWNSIREALEQAGFIIANVSALDKQQGSFKAVTTTTAVRQDLVISAYKPNSELVKNVERTKNTSDSIWNFIKYHLEQLPVFLGEKDSAGVVVERTPRILFDRMVAFHVQNGYSVPISSAEFQTEITQRFPMRDGMVFLESQVAEYDKKRIQAKDFVQLSLFVSDENSAIEWLRQQLLKKPQTRQDLHPNFMKEIQHIAKHEKLPELDDLLEQNFLKYDGEGEVPSQIHAYLSSDYKDLRGLDKNDPKLKEKAKNRWYVPDPNKQADLEKLREKSLLREFNQYVEELSNSKKKLKQFRTEAIRVGFYKAWTEKNYQLIVDIGNRLPESILQEDEKLLRYYDNAQTKLGL</sequence>
<dbReference type="Proteomes" id="UP000017973">
    <property type="component" value="Unassembled WGS sequence"/>
</dbReference>
<evidence type="ECO:0000256" key="3">
    <source>
        <dbReference type="ARBA" id="ARBA00022747"/>
    </source>
</evidence>
<organism evidence="5 6">
    <name type="scientific">Brevibacillus panacihumi W25</name>
    <dbReference type="NCBI Taxonomy" id="1408254"/>
    <lineage>
        <taxon>Bacteria</taxon>
        <taxon>Bacillati</taxon>
        <taxon>Bacillota</taxon>
        <taxon>Bacilli</taxon>
        <taxon>Bacillales</taxon>
        <taxon>Paenibacillaceae</taxon>
        <taxon>Brevibacillus</taxon>
    </lineage>
</organism>
<dbReference type="HOGENOM" id="CLU_014300_0_0_9"/>
<comment type="caution">
    <text evidence="5">The sequence shown here is derived from an EMBL/GenBank/DDBJ whole genome shotgun (WGS) entry which is preliminary data.</text>
</comment>
<dbReference type="EMBL" id="AYJU01000001">
    <property type="protein sequence ID" value="EST56476.1"/>
    <property type="molecule type" value="Genomic_DNA"/>
</dbReference>
<dbReference type="SUPFAM" id="SSF53335">
    <property type="entry name" value="S-adenosyl-L-methionine-dependent methyltransferases"/>
    <property type="match status" value="2"/>
</dbReference>
<keyword evidence="2" id="KW-0808">Transferase</keyword>
<feature type="domain" description="DNA methylase N-4/N-6" evidence="4">
    <location>
        <begin position="61"/>
        <end position="175"/>
    </location>
</feature>
<dbReference type="Gene3D" id="3.40.50.150">
    <property type="entry name" value="Vaccinia Virus protein VP39"/>
    <property type="match status" value="2"/>
</dbReference>
<keyword evidence="6" id="KW-1185">Reference proteome</keyword>
<dbReference type="REBASE" id="79743">
    <property type="entry name" value="M.BpaW25ORF4060P"/>
</dbReference>
<dbReference type="STRING" id="1408254.T458_04060"/>
<dbReference type="eggNOG" id="COG0863">
    <property type="taxonomic scope" value="Bacteria"/>
</dbReference>
<dbReference type="Pfam" id="PF01555">
    <property type="entry name" value="N6_N4_Mtase"/>
    <property type="match status" value="1"/>
</dbReference>
<dbReference type="PATRIC" id="fig|1408254.3.peg.816"/>
<dbReference type="GO" id="GO:0032259">
    <property type="term" value="P:methylation"/>
    <property type="evidence" value="ECO:0007669"/>
    <property type="project" value="UniProtKB-KW"/>
</dbReference>
<evidence type="ECO:0000256" key="1">
    <source>
        <dbReference type="ARBA" id="ARBA00022603"/>
    </source>
</evidence>
<gene>
    <name evidence="5" type="ORF">T458_04060</name>
</gene>
<protein>
    <submittedName>
        <fullName evidence="5">DNA methylase</fullName>
    </submittedName>
</protein>
<reference evidence="5 6" key="1">
    <citation type="journal article" date="2014" name="Genome Announc.">
        <title>Draft Genome Sequence of Brevibacillus panacihumi Strain W25, a Halotolerant Hydrocarbon-Degrading Bacterium.</title>
        <authorList>
            <person name="Wang X."/>
            <person name="Jin D."/>
            <person name="Zhou L."/>
            <person name="Wu L."/>
            <person name="An W."/>
            <person name="Chen Y."/>
            <person name="Zhao L."/>
        </authorList>
    </citation>
    <scope>NUCLEOTIDE SEQUENCE [LARGE SCALE GENOMIC DNA]</scope>
    <source>
        <strain evidence="5 6">W25</strain>
    </source>
</reference>
<dbReference type="OrthoDB" id="9800801at2"/>
<evidence type="ECO:0000256" key="2">
    <source>
        <dbReference type="ARBA" id="ARBA00022679"/>
    </source>
</evidence>
<dbReference type="GO" id="GO:0009307">
    <property type="term" value="P:DNA restriction-modification system"/>
    <property type="evidence" value="ECO:0007669"/>
    <property type="project" value="UniProtKB-KW"/>
</dbReference>
<dbReference type="eggNOG" id="COG1743">
    <property type="taxonomic scope" value="Bacteria"/>
</dbReference>